<dbReference type="SUPFAM" id="SSF53474">
    <property type="entry name" value="alpha/beta-Hydrolases"/>
    <property type="match status" value="1"/>
</dbReference>
<protein>
    <submittedName>
        <fullName evidence="3">Putative X-Pro dipeptidyl-peptidase C-terminal non-catalytic domain-containing protein</fullName>
    </submittedName>
</protein>
<keyword evidence="4" id="KW-1185">Reference proteome</keyword>
<gene>
    <name evidence="3" type="ORF">ASPCAL05295</name>
</gene>
<dbReference type="EMBL" id="CDMC01000004">
    <property type="protein sequence ID" value="CEL04163.1"/>
    <property type="molecule type" value="Genomic_DNA"/>
</dbReference>
<dbReference type="InterPro" id="IPR000383">
    <property type="entry name" value="Xaa-Pro-like_dom"/>
</dbReference>
<dbReference type="Gene3D" id="3.40.50.1820">
    <property type="entry name" value="alpha/beta hydrolase"/>
    <property type="match status" value="1"/>
</dbReference>
<accession>A0A0U5FXT5</accession>
<feature type="region of interest" description="Disordered" evidence="1">
    <location>
        <begin position="51"/>
        <end position="73"/>
    </location>
</feature>
<evidence type="ECO:0000259" key="2">
    <source>
        <dbReference type="Pfam" id="PF02129"/>
    </source>
</evidence>
<dbReference type="PANTHER" id="PTHR43056:SF10">
    <property type="entry name" value="COCE_NOND FAMILY, PUTATIVE (AFU_ORTHOLOGUE AFUA_7G00600)-RELATED"/>
    <property type="match status" value="1"/>
</dbReference>
<dbReference type="GO" id="GO:0016787">
    <property type="term" value="F:hydrolase activity"/>
    <property type="evidence" value="ECO:0007669"/>
    <property type="project" value="InterPro"/>
</dbReference>
<name>A0A0U5FXT5_ASPCI</name>
<feature type="compositionally biased region" description="Basic and acidic residues" evidence="1">
    <location>
        <begin position="55"/>
        <end position="66"/>
    </location>
</feature>
<feature type="domain" description="Xaa-Pro dipeptidyl-peptidase-like" evidence="2">
    <location>
        <begin position="28"/>
        <end position="137"/>
    </location>
</feature>
<evidence type="ECO:0000313" key="3">
    <source>
        <dbReference type="EMBL" id="CEL04163.1"/>
    </source>
</evidence>
<evidence type="ECO:0000313" key="4">
    <source>
        <dbReference type="Proteomes" id="UP000054771"/>
    </source>
</evidence>
<sequence>MKNLDFPLKTYESGLLQCNVYIRKDTAPFGTKTYPVIATYGPYGKDLSGSSSVKKNWDQRNPEIKSPHASLKTPDPGFWTSKGHIIIRADERGAGQSPGELDTMSWGTSEAFLDVIEWCVEENGLRARSPCWGLVTMLERSGVLRPGSRNILR</sequence>
<dbReference type="Proteomes" id="UP000054771">
    <property type="component" value="Unassembled WGS sequence"/>
</dbReference>
<organism evidence="3 4">
    <name type="scientific">Aspergillus calidoustus</name>
    <dbReference type="NCBI Taxonomy" id="454130"/>
    <lineage>
        <taxon>Eukaryota</taxon>
        <taxon>Fungi</taxon>
        <taxon>Dikarya</taxon>
        <taxon>Ascomycota</taxon>
        <taxon>Pezizomycotina</taxon>
        <taxon>Eurotiomycetes</taxon>
        <taxon>Eurotiomycetidae</taxon>
        <taxon>Eurotiales</taxon>
        <taxon>Aspergillaceae</taxon>
        <taxon>Aspergillus</taxon>
        <taxon>Aspergillus subgen. Nidulantes</taxon>
    </lineage>
</organism>
<dbReference type="InterPro" id="IPR029058">
    <property type="entry name" value="AB_hydrolase_fold"/>
</dbReference>
<proteinExistence type="predicted"/>
<dbReference type="Pfam" id="PF02129">
    <property type="entry name" value="Peptidase_S15"/>
    <property type="match status" value="1"/>
</dbReference>
<dbReference type="OrthoDB" id="416441at2759"/>
<dbReference type="OMA" id="HIIIRAD"/>
<dbReference type="InterPro" id="IPR050585">
    <property type="entry name" value="Xaa-Pro_dipeptidyl-ppase/CocE"/>
</dbReference>
<dbReference type="PANTHER" id="PTHR43056">
    <property type="entry name" value="PEPTIDASE S9 PROLYL OLIGOPEPTIDASE"/>
    <property type="match status" value="1"/>
</dbReference>
<evidence type="ECO:0000256" key="1">
    <source>
        <dbReference type="SAM" id="MobiDB-lite"/>
    </source>
</evidence>
<reference evidence="4" key="1">
    <citation type="journal article" date="2016" name="Genome Announc.">
        <title>Draft genome sequences of fungus Aspergillus calidoustus.</title>
        <authorList>
            <person name="Horn F."/>
            <person name="Linde J."/>
            <person name="Mattern D.J."/>
            <person name="Walther G."/>
            <person name="Guthke R."/>
            <person name="Scherlach K."/>
            <person name="Martin K."/>
            <person name="Brakhage A.A."/>
            <person name="Petzke L."/>
            <person name="Valiante V."/>
        </authorList>
    </citation>
    <scope>NUCLEOTIDE SEQUENCE [LARGE SCALE GENOMIC DNA]</scope>
    <source>
        <strain evidence="4">SF006504</strain>
    </source>
</reference>
<dbReference type="STRING" id="454130.A0A0U5FXT5"/>
<dbReference type="AlphaFoldDB" id="A0A0U5FXT5"/>